<protein>
    <submittedName>
        <fullName evidence="1">Uncharacterized protein</fullName>
    </submittedName>
</protein>
<dbReference type="Gramene" id="AET1Gv20851900.1">
    <property type="protein sequence ID" value="AET1Gv20851900.1"/>
    <property type="gene ID" value="AET1Gv20851900"/>
</dbReference>
<dbReference type="EnsemblPlants" id="AET1Gv20851900.1">
    <property type="protein sequence ID" value="AET1Gv20851900.1"/>
    <property type="gene ID" value="AET1Gv20851900"/>
</dbReference>
<accession>A0A452ZMV4</accession>
<dbReference type="Proteomes" id="UP000015105">
    <property type="component" value="Chromosome 1D"/>
</dbReference>
<reference evidence="1" key="4">
    <citation type="submission" date="2019-03" db="UniProtKB">
        <authorList>
            <consortium name="EnsemblPlants"/>
        </authorList>
    </citation>
    <scope>IDENTIFICATION</scope>
</reference>
<reference evidence="1" key="3">
    <citation type="journal article" date="2017" name="Nature">
        <title>Genome sequence of the progenitor of the wheat D genome Aegilops tauschii.</title>
        <authorList>
            <person name="Luo M.C."/>
            <person name="Gu Y.Q."/>
            <person name="Puiu D."/>
            <person name="Wang H."/>
            <person name="Twardziok S.O."/>
            <person name="Deal K.R."/>
            <person name="Huo N."/>
            <person name="Zhu T."/>
            <person name="Wang L."/>
            <person name="Wang Y."/>
            <person name="McGuire P.E."/>
            <person name="Liu S."/>
            <person name="Long H."/>
            <person name="Ramasamy R.K."/>
            <person name="Rodriguez J.C."/>
            <person name="Van S.L."/>
            <person name="Yuan L."/>
            <person name="Wang Z."/>
            <person name="Xia Z."/>
            <person name="Xiao L."/>
            <person name="Anderson O.D."/>
            <person name="Ouyang S."/>
            <person name="Liang Y."/>
            <person name="Zimin A.V."/>
            <person name="Pertea G."/>
            <person name="Qi P."/>
            <person name="Bennetzen J.L."/>
            <person name="Dai X."/>
            <person name="Dawson M.W."/>
            <person name="Muller H.G."/>
            <person name="Kugler K."/>
            <person name="Rivarola-Duarte L."/>
            <person name="Spannagl M."/>
            <person name="Mayer K.F.X."/>
            <person name="Lu F.H."/>
            <person name="Bevan M.W."/>
            <person name="Leroy P."/>
            <person name="Li P."/>
            <person name="You F.M."/>
            <person name="Sun Q."/>
            <person name="Liu Z."/>
            <person name="Lyons E."/>
            <person name="Wicker T."/>
            <person name="Salzberg S.L."/>
            <person name="Devos K.M."/>
            <person name="Dvorak J."/>
        </authorList>
    </citation>
    <scope>NUCLEOTIDE SEQUENCE [LARGE SCALE GENOMIC DNA]</scope>
    <source>
        <strain evidence="1">cv. AL8/78</strain>
    </source>
</reference>
<organism evidence="1 2">
    <name type="scientific">Aegilops tauschii subsp. strangulata</name>
    <name type="common">Goatgrass</name>
    <dbReference type="NCBI Taxonomy" id="200361"/>
    <lineage>
        <taxon>Eukaryota</taxon>
        <taxon>Viridiplantae</taxon>
        <taxon>Streptophyta</taxon>
        <taxon>Embryophyta</taxon>
        <taxon>Tracheophyta</taxon>
        <taxon>Spermatophyta</taxon>
        <taxon>Magnoliopsida</taxon>
        <taxon>Liliopsida</taxon>
        <taxon>Poales</taxon>
        <taxon>Poaceae</taxon>
        <taxon>BOP clade</taxon>
        <taxon>Pooideae</taxon>
        <taxon>Triticodae</taxon>
        <taxon>Triticeae</taxon>
        <taxon>Triticinae</taxon>
        <taxon>Aegilops</taxon>
    </lineage>
</organism>
<dbReference type="AlphaFoldDB" id="A0A452ZMV4"/>
<sequence>LVESNCAAINCTNSVHVAFTCSAAANTKPNDAAVQLARFD</sequence>
<evidence type="ECO:0000313" key="2">
    <source>
        <dbReference type="Proteomes" id="UP000015105"/>
    </source>
</evidence>
<evidence type="ECO:0000313" key="1">
    <source>
        <dbReference type="EnsemblPlants" id="AET1Gv20851900.1"/>
    </source>
</evidence>
<reference evidence="1" key="5">
    <citation type="journal article" date="2021" name="G3 (Bethesda)">
        <title>Aegilops tauschii genome assembly Aet v5.0 features greater sequence contiguity and improved annotation.</title>
        <authorList>
            <person name="Wang L."/>
            <person name="Zhu T."/>
            <person name="Rodriguez J.C."/>
            <person name="Deal K.R."/>
            <person name="Dubcovsky J."/>
            <person name="McGuire P.E."/>
            <person name="Lux T."/>
            <person name="Spannagl M."/>
            <person name="Mayer K.F.X."/>
            <person name="Baldrich P."/>
            <person name="Meyers B.C."/>
            <person name="Huo N."/>
            <person name="Gu Y.Q."/>
            <person name="Zhou H."/>
            <person name="Devos K.M."/>
            <person name="Bennetzen J.L."/>
            <person name="Unver T."/>
            <person name="Budak H."/>
            <person name="Gulick P.J."/>
            <person name="Galiba G."/>
            <person name="Kalapos B."/>
            <person name="Nelson D.R."/>
            <person name="Li P."/>
            <person name="You F.M."/>
            <person name="Luo M.C."/>
            <person name="Dvorak J."/>
        </authorList>
    </citation>
    <scope>NUCLEOTIDE SEQUENCE [LARGE SCALE GENOMIC DNA]</scope>
    <source>
        <strain evidence="1">cv. AL8/78</strain>
    </source>
</reference>
<name>A0A452ZMV4_AEGTS</name>
<keyword evidence="2" id="KW-1185">Reference proteome</keyword>
<reference evidence="2" key="2">
    <citation type="journal article" date="2017" name="Nat. Plants">
        <title>The Aegilops tauschii genome reveals multiple impacts of transposons.</title>
        <authorList>
            <person name="Zhao G."/>
            <person name="Zou C."/>
            <person name="Li K."/>
            <person name="Wang K."/>
            <person name="Li T."/>
            <person name="Gao L."/>
            <person name="Zhang X."/>
            <person name="Wang H."/>
            <person name="Yang Z."/>
            <person name="Liu X."/>
            <person name="Jiang W."/>
            <person name="Mao L."/>
            <person name="Kong X."/>
            <person name="Jiao Y."/>
            <person name="Jia J."/>
        </authorList>
    </citation>
    <scope>NUCLEOTIDE SEQUENCE [LARGE SCALE GENOMIC DNA]</scope>
    <source>
        <strain evidence="2">cv. AL8/78</strain>
    </source>
</reference>
<reference evidence="2" key="1">
    <citation type="journal article" date="2014" name="Science">
        <title>Ancient hybridizations among the ancestral genomes of bread wheat.</title>
        <authorList>
            <consortium name="International Wheat Genome Sequencing Consortium,"/>
            <person name="Marcussen T."/>
            <person name="Sandve S.R."/>
            <person name="Heier L."/>
            <person name="Spannagl M."/>
            <person name="Pfeifer M."/>
            <person name="Jakobsen K.S."/>
            <person name="Wulff B.B."/>
            <person name="Steuernagel B."/>
            <person name="Mayer K.F."/>
            <person name="Olsen O.A."/>
        </authorList>
    </citation>
    <scope>NUCLEOTIDE SEQUENCE [LARGE SCALE GENOMIC DNA]</scope>
    <source>
        <strain evidence="2">cv. AL8/78</strain>
    </source>
</reference>
<proteinExistence type="predicted"/>